<evidence type="ECO:0000313" key="2">
    <source>
        <dbReference type="Proteomes" id="UP001148786"/>
    </source>
</evidence>
<reference evidence="1" key="1">
    <citation type="submission" date="2022-07" db="EMBL/GenBank/DDBJ databases">
        <title>Genome Sequence of Agrocybe chaxingu.</title>
        <authorList>
            <person name="Buettner E."/>
        </authorList>
    </citation>
    <scope>NUCLEOTIDE SEQUENCE</scope>
    <source>
        <strain evidence="1">MP-N11</strain>
    </source>
</reference>
<dbReference type="AlphaFoldDB" id="A0A9W8JZ69"/>
<dbReference type="OrthoDB" id="3248986at2759"/>
<dbReference type="PANTHER" id="PTHR46579">
    <property type="entry name" value="F5/8 TYPE C DOMAIN-CONTAINING PROTEIN-RELATED"/>
    <property type="match status" value="1"/>
</dbReference>
<dbReference type="Proteomes" id="UP001148786">
    <property type="component" value="Unassembled WGS sequence"/>
</dbReference>
<gene>
    <name evidence="1" type="ORF">NLJ89_g9883</name>
</gene>
<dbReference type="PANTHER" id="PTHR46579:SF1">
    <property type="entry name" value="F5_8 TYPE C DOMAIN-CONTAINING PROTEIN"/>
    <property type="match status" value="1"/>
</dbReference>
<keyword evidence="2" id="KW-1185">Reference proteome</keyword>
<evidence type="ECO:0008006" key="3">
    <source>
        <dbReference type="Google" id="ProtNLM"/>
    </source>
</evidence>
<comment type="caution">
    <text evidence="1">The sequence shown here is derived from an EMBL/GenBank/DDBJ whole genome shotgun (WGS) entry which is preliminary data.</text>
</comment>
<evidence type="ECO:0000313" key="1">
    <source>
        <dbReference type="EMBL" id="KAJ3500248.1"/>
    </source>
</evidence>
<sequence>MHNLFLNAVEHHVRDFWGVHEEETHGRKGLRPHSPAEQEENLRNCASAITHRNLSALKKFRRTYLEVFAKENEVELTSQELASVPRLAAALLAWFSKLPEGSVLRVPRPHSEPAKDLLKAASPEHILDEYVIGQLREDMEKITVPGADHWRMLFTINFVITLVRLWGGPKANKMKQGLLHNFIHLVAVVRFATSRKITEAQINIVETELQAYFRTLAKFPHTLYPSHHMSFHIPECLRRFGPAHGWWSFPFERYNGIIQRFNNNGKFDLKAAFSRSFGKAFQGSLLTELLSLDSENMAIAEPATWDDGDDGERLDKFLFEALAAHLNEDRPPCYATAVQVDSSGSVLLNPLVQWRSFIQAKGVMFASKEFSYRNSLILFQPLPGTTQRAGQIQKIFAHKRPKSLGGEHLTEFFYVVQEYLELSEEEAVLDPYRKFPLIDTQLYRQELSSKIYVVRARDILCHYASFPFKLDGLARDYQVVLSLNRVCAPVQIV</sequence>
<organism evidence="1 2">
    <name type="scientific">Agrocybe chaxingu</name>
    <dbReference type="NCBI Taxonomy" id="84603"/>
    <lineage>
        <taxon>Eukaryota</taxon>
        <taxon>Fungi</taxon>
        <taxon>Dikarya</taxon>
        <taxon>Basidiomycota</taxon>
        <taxon>Agaricomycotina</taxon>
        <taxon>Agaricomycetes</taxon>
        <taxon>Agaricomycetidae</taxon>
        <taxon>Agaricales</taxon>
        <taxon>Agaricineae</taxon>
        <taxon>Strophariaceae</taxon>
        <taxon>Agrocybe</taxon>
    </lineage>
</organism>
<dbReference type="EMBL" id="JANKHO010001638">
    <property type="protein sequence ID" value="KAJ3500248.1"/>
    <property type="molecule type" value="Genomic_DNA"/>
</dbReference>
<name>A0A9W8JZ69_9AGAR</name>
<proteinExistence type="predicted"/>
<accession>A0A9W8JZ69</accession>
<protein>
    <recommendedName>
        <fullName evidence="3">DUF4218 domain-containing protein</fullName>
    </recommendedName>
</protein>